<gene>
    <name evidence="6" type="primary">mcs4</name>
    <name evidence="6" type="ORF">SOMG_00147</name>
</gene>
<evidence type="ECO:0000313" key="6">
    <source>
        <dbReference type="EMBL" id="WBW72348.1"/>
    </source>
</evidence>
<dbReference type="InterPro" id="IPR050956">
    <property type="entry name" value="2C_system_His_kinase"/>
</dbReference>
<name>A0AAF0AVE3_9SCHI</name>
<evidence type="ECO:0000256" key="4">
    <source>
        <dbReference type="SAM" id="MobiDB-lite"/>
    </source>
</evidence>
<feature type="modified residue" description="4-aspartylphosphate" evidence="3">
    <location>
        <position position="409"/>
    </location>
</feature>
<dbReference type="PANTHER" id="PTHR43719">
    <property type="entry name" value="TWO-COMPONENT HISTIDINE KINASE"/>
    <property type="match status" value="1"/>
</dbReference>
<dbReference type="GeneID" id="80873634"/>
<keyword evidence="1 3" id="KW-0597">Phosphoprotein</keyword>
<dbReference type="PANTHER" id="PTHR43719:SF28">
    <property type="entry name" value="PEROXIDE STRESS-ACTIVATED HISTIDINE KINASE MAK1-RELATED"/>
    <property type="match status" value="1"/>
</dbReference>
<dbReference type="SUPFAM" id="SSF52172">
    <property type="entry name" value="CheY-like"/>
    <property type="match status" value="1"/>
</dbReference>
<feature type="compositionally biased region" description="Polar residues" evidence="4">
    <location>
        <begin position="229"/>
        <end position="245"/>
    </location>
</feature>
<dbReference type="FunFam" id="3.40.50.2300:FF:000146">
    <property type="entry name" value="Putative two-component response regulator SSK1p"/>
    <property type="match status" value="1"/>
</dbReference>
<dbReference type="GO" id="GO:0000156">
    <property type="term" value="F:phosphorelay response regulator activity"/>
    <property type="evidence" value="ECO:0007669"/>
    <property type="project" value="UniProtKB-ARBA"/>
</dbReference>
<dbReference type="RefSeq" id="XP_056036591.1">
    <property type="nucleotide sequence ID" value="XM_056178945.1"/>
</dbReference>
<dbReference type="KEGG" id="som:SOMG_00147"/>
<dbReference type="InterPro" id="IPR001789">
    <property type="entry name" value="Sig_transdc_resp-reg_receiver"/>
</dbReference>
<feature type="domain" description="Response regulatory" evidence="5">
    <location>
        <begin position="360"/>
        <end position="502"/>
    </location>
</feature>
<dbReference type="InterPro" id="IPR011006">
    <property type="entry name" value="CheY-like_superfamily"/>
</dbReference>
<dbReference type="AlphaFoldDB" id="A0AAF0AVE3"/>
<dbReference type="CDD" id="cd17546">
    <property type="entry name" value="REC_hyHK_CKI1_RcsC-like"/>
    <property type="match status" value="1"/>
</dbReference>
<feature type="compositionally biased region" description="Polar residues" evidence="4">
    <location>
        <begin position="207"/>
        <end position="216"/>
    </location>
</feature>
<evidence type="ECO:0000256" key="1">
    <source>
        <dbReference type="ARBA" id="ARBA00022553"/>
    </source>
</evidence>
<dbReference type="PROSITE" id="PS50110">
    <property type="entry name" value="RESPONSE_REGULATORY"/>
    <property type="match status" value="1"/>
</dbReference>
<dbReference type="Proteomes" id="UP001212411">
    <property type="component" value="Chromosome 1"/>
</dbReference>
<dbReference type="EMBL" id="CP115611">
    <property type="protein sequence ID" value="WBW72348.1"/>
    <property type="molecule type" value="Genomic_DNA"/>
</dbReference>
<dbReference type="Pfam" id="PF00072">
    <property type="entry name" value="Response_reg"/>
    <property type="match status" value="1"/>
</dbReference>
<accession>A0AAF0AVE3</accession>
<proteinExistence type="predicted"/>
<keyword evidence="7" id="KW-1185">Reference proteome</keyword>
<keyword evidence="2" id="KW-0902">Two-component regulatory system</keyword>
<feature type="compositionally biased region" description="Polar residues" evidence="4">
    <location>
        <begin position="260"/>
        <end position="281"/>
    </location>
</feature>
<evidence type="ECO:0000313" key="7">
    <source>
        <dbReference type="Proteomes" id="UP001212411"/>
    </source>
</evidence>
<evidence type="ECO:0000259" key="5">
    <source>
        <dbReference type="PROSITE" id="PS50110"/>
    </source>
</evidence>
<feature type="compositionally biased region" description="Polar residues" evidence="4">
    <location>
        <begin position="127"/>
        <end position="137"/>
    </location>
</feature>
<dbReference type="Gene3D" id="3.40.50.2300">
    <property type="match status" value="1"/>
</dbReference>
<reference evidence="6 7" key="1">
    <citation type="journal article" date="2023" name="G3 (Bethesda)">
        <title>A high-quality reference genome for the fission yeast Schizosaccharomyces osmophilus.</title>
        <authorList>
            <person name="Jia G.S."/>
            <person name="Zhang W.C."/>
            <person name="Liang Y."/>
            <person name="Liu X.H."/>
            <person name="Rhind N."/>
            <person name="Pidoux A."/>
            <person name="Brysch-Herzberg M."/>
            <person name="Du L.L."/>
        </authorList>
    </citation>
    <scope>NUCLEOTIDE SEQUENCE [LARGE SCALE GENOMIC DNA]</scope>
    <source>
        <strain evidence="6 7">CBS 15793</strain>
    </source>
</reference>
<feature type="compositionally biased region" description="Basic and acidic residues" evidence="4">
    <location>
        <begin position="249"/>
        <end position="259"/>
    </location>
</feature>
<protein>
    <submittedName>
        <fullName evidence="6">Response regulator Mcs4</fullName>
    </submittedName>
</protein>
<feature type="region of interest" description="Disordered" evidence="4">
    <location>
        <begin position="127"/>
        <end position="281"/>
    </location>
</feature>
<sequence>MRVWFKKLPDGVISSVLVSEESLVDDLKDAITQKFPLRIGQHVDAPELNIRLIIPKNGANETQFRDLEPNDNMLLVMNYYFPHGQTMDDALLVSAPTVPFTQAQLHGGSLPSSRSNSYEITTNNSLCDQSSASQLPNSITDSSSHCRHSSVSEHSESPSNHSLHRAPSNPYLYKGSGMATPNSRSLGRTRSNTLVNKPGVLLLPRYSRQQSNTSRSGVLDHAPNERSHSAVNAVSKQTSNSSVGSAGTVKEEQTKHLETRQSNGDSLSASPNSSPFQNTLVDDASSMNTQQKVTNSTVDDASGMTVPETLIKPTELPQLSYSDNPGDSITNSPVNILGTGPMSGKTTFTSLLEGVIPPIEVLIVEDNIINQKILEAFMKKRNISSEVAKDGLEALEKWKKKSFHLILMDIQLPTLSGIDVTKEIRRLERLNAIGLVAQKPTEPIPEEELLPPDKFQSPVIIVALTASSLMADRNEALAAGCNDFLTKPVSLVWLEKKITEWGCMQALIDWNRWRRFRGH</sequence>
<evidence type="ECO:0000256" key="3">
    <source>
        <dbReference type="PROSITE-ProRule" id="PRU00169"/>
    </source>
</evidence>
<feature type="compositionally biased region" description="Polar residues" evidence="4">
    <location>
        <begin position="179"/>
        <end position="195"/>
    </location>
</feature>
<dbReference type="SMART" id="SM00448">
    <property type="entry name" value="REC"/>
    <property type="match status" value="1"/>
</dbReference>
<evidence type="ECO:0000256" key="2">
    <source>
        <dbReference type="ARBA" id="ARBA00023012"/>
    </source>
</evidence>
<organism evidence="6 7">
    <name type="scientific">Schizosaccharomyces osmophilus</name>
    <dbReference type="NCBI Taxonomy" id="2545709"/>
    <lineage>
        <taxon>Eukaryota</taxon>
        <taxon>Fungi</taxon>
        <taxon>Dikarya</taxon>
        <taxon>Ascomycota</taxon>
        <taxon>Taphrinomycotina</taxon>
        <taxon>Schizosaccharomycetes</taxon>
        <taxon>Schizosaccharomycetales</taxon>
        <taxon>Schizosaccharomycetaceae</taxon>
        <taxon>Schizosaccharomyces</taxon>
    </lineage>
</organism>